<feature type="compositionally biased region" description="Acidic residues" evidence="1">
    <location>
        <begin position="147"/>
        <end position="157"/>
    </location>
</feature>
<comment type="caution">
    <text evidence="2">The sequence shown here is derived from an EMBL/GenBank/DDBJ whole genome shotgun (WGS) entry which is preliminary data.</text>
</comment>
<evidence type="ECO:0000313" key="3">
    <source>
        <dbReference type="Proteomes" id="UP001153069"/>
    </source>
</evidence>
<protein>
    <submittedName>
        <fullName evidence="2">Uncharacterized protein</fullName>
    </submittedName>
</protein>
<accession>A0A9N8DHE6</accession>
<evidence type="ECO:0000313" key="2">
    <source>
        <dbReference type="EMBL" id="CAB9502146.1"/>
    </source>
</evidence>
<organism evidence="2 3">
    <name type="scientific">Seminavis robusta</name>
    <dbReference type="NCBI Taxonomy" id="568900"/>
    <lineage>
        <taxon>Eukaryota</taxon>
        <taxon>Sar</taxon>
        <taxon>Stramenopiles</taxon>
        <taxon>Ochrophyta</taxon>
        <taxon>Bacillariophyta</taxon>
        <taxon>Bacillariophyceae</taxon>
        <taxon>Bacillariophycidae</taxon>
        <taxon>Naviculales</taxon>
        <taxon>Naviculaceae</taxon>
        <taxon>Seminavis</taxon>
    </lineage>
</organism>
<keyword evidence="3" id="KW-1185">Reference proteome</keyword>
<feature type="compositionally biased region" description="Basic and acidic residues" evidence="1">
    <location>
        <begin position="13"/>
        <end position="29"/>
    </location>
</feature>
<name>A0A9N8DHE6_9STRA</name>
<dbReference type="AlphaFoldDB" id="A0A9N8DHE6"/>
<dbReference type="Proteomes" id="UP001153069">
    <property type="component" value="Unassembled WGS sequence"/>
</dbReference>
<feature type="region of interest" description="Disordered" evidence="1">
    <location>
        <begin position="82"/>
        <end position="157"/>
    </location>
</feature>
<dbReference type="EMBL" id="CAICTM010000127">
    <property type="protein sequence ID" value="CAB9502146.1"/>
    <property type="molecule type" value="Genomic_DNA"/>
</dbReference>
<reference evidence="2" key="1">
    <citation type="submission" date="2020-06" db="EMBL/GenBank/DDBJ databases">
        <authorList>
            <consortium name="Plant Systems Biology data submission"/>
        </authorList>
    </citation>
    <scope>NUCLEOTIDE SEQUENCE</scope>
    <source>
        <strain evidence="2">D6</strain>
    </source>
</reference>
<gene>
    <name evidence="2" type="ORF">SEMRO_128_G061380.1</name>
</gene>
<feature type="compositionally biased region" description="Basic and acidic residues" evidence="1">
    <location>
        <begin position="82"/>
        <end position="99"/>
    </location>
</feature>
<feature type="compositionally biased region" description="Basic and acidic residues" evidence="1">
    <location>
        <begin position="109"/>
        <end position="131"/>
    </location>
</feature>
<feature type="region of interest" description="Disordered" evidence="1">
    <location>
        <begin position="1"/>
        <end position="29"/>
    </location>
</feature>
<proteinExistence type="predicted"/>
<sequence>MANRANDPQFDFKAPEENRQKYEPKKWEKKAFQGVSPMDFYVRQNNEKKKVKEREAAEKAARYKYQAKGLSDEEAFAKKVNTQHDKEKQAAREEIERAKHVTVTATAETEIRKDQFDRDQGWKQKQREQKAENNNFDMARSLFGGAGEEEEEEEVEE</sequence>
<evidence type="ECO:0000256" key="1">
    <source>
        <dbReference type="SAM" id="MobiDB-lite"/>
    </source>
</evidence>